<protein>
    <submittedName>
        <fullName evidence="1">Acholeplasma phage-encoded protein (ORF3)</fullName>
    </submittedName>
</protein>
<dbReference type="RefSeq" id="WP_030004606.1">
    <property type="nucleotide sequence ID" value="NC_022549.1"/>
</dbReference>
<dbReference type="EMBL" id="FO681348">
    <property type="protein sequence ID" value="CCV65746.1"/>
    <property type="molecule type" value="Genomic_DNA"/>
</dbReference>
<evidence type="ECO:0000313" key="1">
    <source>
        <dbReference type="EMBL" id="CCV65746.1"/>
    </source>
</evidence>
<keyword evidence="2" id="KW-1185">Reference proteome</keyword>
<dbReference type="HOGENOM" id="CLU_902016_0_0_14"/>
<dbReference type="KEGG" id="abra:BN85307250"/>
<dbReference type="Proteomes" id="UP000032737">
    <property type="component" value="Chromosome"/>
</dbReference>
<evidence type="ECO:0000313" key="2">
    <source>
        <dbReference type="Proteomes" id="UP000032737"/>
    </source>
</evidence>
<gene>
    <name evidence="1" type="ORF">BN85307250</name>
</gene>
<accession>U4KNC6</accession>
<proteinExistence type="predicted"/>
<dbReference type="STRING" id="61635.BN85307250"/>
<sequence length="316" mass="37821">MTFEKYELKIFGFIDRYEKVIKTFIRRFDDIFLSIMSLFKLLLKSFSDVLDLTTRFMRYSTFPLHMIWIWWDIKTYRLEQLEIEQIPLLEMGPQYIYGPAGSGKSTCTYHVMMDYAYRTGKCSLTTDLMETARTDTDGTPYYYHQIFNPSDYFVDGVQVGQFDSDRFNIIVYEEMLTKYQQRNNAKKSYNDEVLPMVAAMGTQRHQGIDLFFFISQLPKNDIAIMQMLKGYHEPKVKKGFDYQYWLQTGKIRFHIKGWKIKSYKVEIIDSSNFKLVDKKVWFYPCVYQEDMQYFNRLNMKEKYKALPKVKGVKMTA</sequence>
<organism evidence="1 2">
    <name type="scientific">Acholeplasma brassicae</name>
    <dbReference type="NCBI Taxonomy" id="61635"/>
    <lineage>
        <taxon>Bacteria</taxon>
        <taxon>Bacillati</taxon>
        <taxon>Mycoplasmatota</taxon>
        <taxon>Mollicutes</taxon>
        <taxon>Acholeplasmatales</taxon>
        <taxon>Acholeplasmataceae</taxon>
        <taxon>Acholeplasma</taxon>
    </lineage>
</organism>
<name>U4KNC6_9MOLU</name>
<dbReference type="OrthoDB" id="384928at2"/>
<reference evidence="1 2" key="1">
    <citation type="journal article" date="2013" name="J. Mol. Microbiol. Biotechnol.">
        <title>Analysis of the Complete Genomes of Acholeplasma brassicae , A. palmae and A. laidlawii and Their Comparison to the Obligate Parasites from ' Candidatus Phytoplasma'.</title>
        <authorList>
            <person name="Kube M."/>
            <person name="Siewert C."/>
            <person name="Migdoll A.M."/>
            <person name="Duduk B."/>
            <person name="Holz S."/>
            <person name="Rabus R."/>
            <person name="Seemuller E."/>
            <person name="Mitrovic J."/>
            <person name="Muller I."/>
            <person name="Buttner C."/>
            <person name="Reinhardt R."/>
        </authorList>
    </citation>
    <scope>NUCLEOTIDE SEQUENCE [LARGE SCALE GENOMIC DNA]</scope>
    <source>
        <strain evidence="2">0502</strain>
    </source>
</reference>
<dbReference type="AlphaFoldDB" id="U4KNC6"/>